<dbReference type="InterPro" id="IPR018650">
    <property type="entry name" value="STSV1_Orf64"/>
</dbReference>
<comment type="caution">
    <text evidence="2">The sequence shown here is derived from an EMBL/GenBank/DDBJ whole genome shotgun (WGS) entry which is preliminary data.</text>
</comment>
<sequence>YFLESNQKKLFGPTLILLLLTQENMGIALACLGLIYFWQKKYRLIAVKFIAGGLLWSLLASHLINHFASSGFQYWPQITFSPIKILTDFFNAEEKRLVWLYSLSWFGLLPLFSPGAMWAVFLDLGQYFVTGPGFSRMWSPFTHHRAILGVFLVLGAMEGLKLLKKQKIVTIGLIMVALGCQYFFHFPLNKLAKQAYWQQEPWMVDNQALLKMVPPDASVASQQNLVPHLSHRREIYLAWPRQIGNDWWLAFGGQPEYLVVDRRPGQWLTQILETNENFQAAIENMEKSGKITLKTNRGDACLYRIN</sequence>
<feature type="transmembrane region" description="Helical" evidence="1">
    <location>
        <begin position="98"/>
        <end position="121"/>
    </location>
</feature>
<organism evidence="2 3">
    <name type="scientific">Candidatus Shapirobacteria bacterium CG09_land_8_20_14_0_10_49_15</name>
    <dbReference type="NCBI Taxonomy" id="1974482"/>
    <lineage>
        <taxon>Bacteria</taxon>
        <taxon>Candidatus Shapironibacteriota</taxon>
    </lineage>
</organism>
<evidence type="ECO:0008006" key="4">
    <source>
        <dbReference type="Google" id="ProtNLM"/>
    </source>
</evidence>
<dbReference type="AlphaFoldDB" id="A0A2M6XBC6"/>
<gene>
    <name evidence="2" type="ORF">COT66_00975</name>
</gene>
<proteinExistence type="predicted"/>
<dbReference type="Pfam" id="PF09852">
    <property type="entry name" value="DUF2079"/>
    <property type="match status" value="1"/>
</dbReference>
<feature type="transmembrane region" description="Helical" evidence="1">
    <location>
        <begin position="167"/>
        <end position="184"/>
    </location>
</feature>
<reference evidence="3" key="1">
    <citation type="submission" date="2017-09" db="EMBL/GenBank/DDBJ databases">
        <title>Depth-based differentiation of microbial function through sediment-hosted aquifers and enrichment of novel symbionts in the deep terrestrial subsurface.</title>
        <authorList>
            <person name="Probst A.J."/>
            <person name="Ladd B."/>
            <person name="Jarett J.K."/>
            <person name="Geller-Mcgrath D.E."/>
            <person name="Sieber C.M.K."/>
            <person name="Emerson J.B."/>
            <person name="Anantharaman K."/>
            <person name="Thomas B.C."/>
            <person name="Malmstrom R."/>
            <person name="Stieglmeier M."/>
            <person name="Klingl A."/>
            <person name="Woyke T."/>
            <person name="Ryan C.M."/>
            <person name="Banfield J.F."/>
        </authorList>
    </citation>
    <scope>NUCLEOTIDE SEQUENCE [LARGE SCALE GENOMIC DNA]</scope>
</reference>
<feature type="transmembrane region" description="Helical" evidence="1">
    <location>
        <begin position="15"/>
        <end position="38"/>
    </location>
</feature>
<dbReference type="Proteomes" id="UP000231214">
    <property type="component" value="Unassembled WGS sequence"/>
</dbReference>
<keyword evidence="1" id="KW-0812">Transmembrane</keyword>
<keyword evidence="1" id="KW-0472">Membrane</keyword>
<keyword evidence="1" id="KW-1133">Transmembrane helix</keyword>
<evidence type="ECO:0000256" key="1">
    <source>
        <dbReference type="SAM" id="Phobius"/>
    </source>
</evidence>
<accession>A0A2M6XBC6</accession>
<evidence type="ECO:0000313" key="3">
    <source>
        <dbReference type="Proteomes" id="UP000231214"/>
    </source>
</evidence>
<feature type="transmembrane region" description="Helical" evidence="1">
    <location>
        <begin position="141"/>
        <end position="160"/>
    </location>
</feature>
<evidence type="ECO:0000313" key="2">
    <source>
        <dbReference type="EMBL" id="PIU02289.1"/>
    </source>
</evidence>
<feature type="non-terminal residue" evidence="2">
    <location>
        <position position="1"/>
    </location>
</feature>
<name>A0A2M6XBC6_9BACT</name>
<dbReference type="EMBL" id="PEZK01000018">
    <property type="protein sequence ID" value="PIU02289.1"/>
    <property type="molecule type" value="Genomic_DNA"/>
</dbReference>
<protein>
    <recommendedName>
        <fullName evidence="4">DUF2079 domain-containing protein</fullName>
    </recommendedName>
</protein>